<dbReference type="AlphaFoldDB" id="A0AAC8QCJ1"/>
<evidence type="ECO:0000313" key="2">
    <source>
        <dbReference type="Proteomes" id="UP000035579"/>
    </source>
</evidence>
<evidence type="ECO:0000313" key="1">
    <source>
        <dbReference type="EMBL" id="AKJ04820.1"/>
    </source>
</evidence>
<proteinExistence type="predicted"/>
<protein>
    <submittedName>
        <fullName evidence="1">Uncharacterized protein</fullName>
    </submittedName>
</protein>
<accession>A0AAC8QCJ1</accession>
<dbReference type="Proteomes" id="UP000035579">
    <property type="component" value="Chromosome"/>
</dbReference>
<dbReference type="EMBL" id="CP011509">
    <property type="protein sequence ID" value="AKJ04820.1"/>
    <property type="molecule type" value="Genomic_DNA"/>
</dbReference>
<sequence length="128" mass="15321">MLRSALKTLELYLSAWLDAKELLAEVHPPGEAELEAFVPPQYWNPGPAWTFTRGKLLSTSGSRRQGEHVEYTRYDGVYGYYDDRGRLRLHRMESGDDDRAFRPGRLFIILYNRERSREHRVFEMRRWW</sequence>
<gene>
    <name evidence="1" type="ORF">AA314_06446</name>
</gene>
<reference evidence="1 2" key="1">
    <citation type="submission" date="2015-05" db="EMBL/GenBank/DDBJ databases">
        <title>Genome assembly of Archangium gephyra DSM 2261.</title>
        <authorList>
            <person name="Sharma G."/>
            <person name="Subramanian S."/>
        </authorList>
    </citation>
    <scope>NUCLEOTIDE SEQUENCE [LARGE SCALE GENOMIC DNA]</scope>
    <source>
        <strain evidence="1 2">DSM 2261</strain>
    </source>
</reference>
<organism evidence="1 2">
    <name type="scientific">Archangium gephyra</name>
    <dbReference type="NCBI Taxonomy" id="48"/>
    <lineage>
        <taxon>Bacteria</taxon>
        <taxon>Pseudomonadati</taxon>
        <taxon>Myxococcota</taxon>
        <taxon>Myxococcia</taxon>
        <taxon>Myxococcales</taxon>
        <taxon>Cystobacterineae</taxon>
        <taxon>Archangiaceae</taxon>
        <taxon>Archangium</taxon>
    </lineage>
</organism>
<name>A0AAC8QCJ1_9BACT</name>
<dbReference type="KEGG" id="age:AA314_06446"/>